<organism evidence="3 4">
    <name type="scientific">Bradyrhizobium vignae</name>
    <dbReference type="NCBI Taxonomy" id="1549949"/>
    <lineage>
        <taxon>Bacteria</taxon>
        <taxon>Pseudomonadati</taxon>
        <taxon>Pseudomonadota</taxon>
        <taxon>Alphaproteobacteria</taxon>
        <taxon>Hyphomicrobiales</taxon>
        <taxon>Nitrobacteraceae</taxon>
        <taxon>Bradyrhizobium</taxon>
    </lineage>
</organism>
<dbReference type="Gene3D" id="3.40.350.10">
    <property type="entry name" value="Creatinase/prolidase N-terminal domain"/>
    <property type="match status" value="1"/>
</dbReference>
<dbReference type="PANTHER" id="PTHR46112:SF2">
    <property type="entry name" value="XAA-PRO AMINOPEPTIDASE P-RELATED"/>
    <property type="match status" value="1"/>
</dbReference>
<dbReference type="KEGG" id="bvz:BRAD3257_7580"/>
<dbReference type="AlphaFoldDB" id="A0A2U3QA35"/>
<reference evidence="3 4" key="1">
    <citation type="submission" date="2018-03" db="EMBL/GenBank/DDBJ databases">
        <authorList>
            <person name="Gully D."/>
        </authorList>
    </citation>
    <scope>NUCLEOTIDE SEQUENCE [LARGE SCALE GENOMIC DNA]</scope>
    <source>
        <strain evidence="3">ORS3257</strain>
    </source>
</reference>
<evidence type="ECO:0000259" key="1">
    <source>
        <dbReference type="Pfam" id="PF00557"/>
    </source>
</evidence>
<dbReference type="Pfam" id="PF01321">
    <property type="entry name" value="Creatinase_N"/>
    <property type="match status" value="1"/>
</dbReference>
<dbReference type="EMBL" id="LS398110">
    <property type="protein sequence ID" value="SPP98274.1"/>
    <property type="molecule type" value="Genomic_DNA"/>
</dbReference>
<evidence type="ECO:0000259" key="2">
    <source>
        <dbReference type="Pfam" id="PF01321"/>
    </source>
</evidence>
<sequence>MVATTERKQIVEESWIKNVRTYTEFMNDPADALADVLIDIAKNNGTIGIDLNYLPAGTLARLASRLRDIKFVDTSKDIASIRAVKLPREIELLEKITKQTHRAVLDAMIASKPGDTERVMASRITDGILKGADELTFLFFASGPRTSYNHPYATDRMPMKGEIIRFDVGGKYGAWGSDFARTYSTGEPTPLQRETYRKLWDLHTSVINRIRPGMAAEDPYFFCREQAGKLGLNFNMVWVGHSFGIENHELPMIRPGEKTKLEAGMVFNIEPMVTDSDGAMYHLEDLFVITEQGPRLLTLGFAPREIPIIGESIEM</sequence>
<dbReference type="InterPro" id="IPR036005">
    <property type="entry name" value="Creatinase/aminopeptidase-like"/>
</dbReference>
<dbReference type="CDD" id="cd01066">
    <property type="entry name" value="APP_MetAP"/>
    <property type="match status" value="1"/>
</dbReference>
<dbReference type="Gene3D" id="3.90.230.10">
    <property type="entry name" value="Creatinase/methionine aminopeptidase superfamily"/>
    <property type="match status" value="1"/>
</dbReference>
<feature type="domain" description="Creatinase N-terminal" evidence="2">
    <location>
        <begin position="10"/>
        <end position="84"/>
    </location>
</feature>
<dbReference type="InterPro" id="IPR000587">
    <property type="entry name" value="Creatinase_N"/>
</dbReference>
<protein>
    <recommendedName>
        <fullName evidence="5">Aminopeptidase P family protein</fullName>
    </recommendedName>
</protein>
<accession>A0A2U3QA35</accession>
<gene>
    <name evidence="3" type="ORF">BRAD3257_7580</name>
</gene>
<feature type="domain" description="Peptidase M24" evidence="1">
    <location>
        <begin position="97"/>
        <end position="291"/>
    </location>
</feature>
<dbReference type="SUPFAM" id="SSF55920">
    <property type="entry name" value="Creatinase/aminopeptidase"/>
    <property type="match status" value="1"/>
</dbReference>
<dbReference type="PANTHER" id="PTHR46112">
    <property type="entry name" value="AMINOPEPTIDASE"/>
    <property type="match status" value="1"/>
</dbReference>
<name>A0A2U3QA35_9BRAD</name>
<proteinExistence type="predicted"/>
<evidence type="ECO:0008006" key="5">
    <source>
        <dbReference type="Google" id="ProtNLM"/>
    </source>
</evidence>
<dbReference type="Proteomes" id="UP000246085">
    <property type="component" value="Chromosome BRAD3257"/>
</dbReference>
<dbReference type="Pfam" id="PF00557">
    <property type="entry name" value="Peptidase_M24"/>
    <property type="match status" value="1"/>
</dbReference>
<evidence type="ECO:0000313" key="3">
    <source>
        <dbReference type="EMBL" id="SPP98274.1"/>
    </source>
</evidence>
<dbReference type="SUPFAM" id="SSF53092">
    <property type="entry name" value="Creatinase/prolidase N-terminal domain"/>
    <property type="match status" value="1"/>
</dbReference>
<dbReference type="InterPro" id="IPR050659">
    <property type="entry name" value="Peptidase_M24B"/>
</dbReference>
<dbReference type="InterPro" id="IPR000994">
    <property type="entry name" value="Pept_M24"/>
</dbReference>
<dbReference type="InterPro" id="IPR029149">
    <property type="entry name" value="Creatin/AminoP/Spt16_N"/>
</dbReference>
<evidence type="ECO:0000313" key="4">
    <source>
        <dbReference type="Proteomes" id="UP000246085"/>
    </source>
</evidence>